<organism evidence="3">
    <name type="scientific">Selaginella moellendorffii</name>
    <name type="common">Spikemoss</name>
    <dbReference type="NCBI Taxonomy" id="88036"/>
    <lineage>
        <taxon>Eukaryota</taxon>
        <taxon>Viridiplantae</taxon>
        <taxon>Streptophyta</taxon>
        <taxon>Embryophyta</taxon>
        <taxon>Tracheophyta</taxon>
        <taxon>Lycopodiopsida</taxon>
        <taxon>Selaginellales</taxon>
        <taxon>Selaginellaceae</taxon>
        <taxon>Selaginella</taxon>
    </lineage>
</organism>
<dbReference type="GO" id="GO:0003729">
    <property type="term" value="F:mRNA binding"/>
    <property type="evidence" value="ECO:0007669"/>
    <property type="project" value="UniProtKB-ARBA"/>
</dbReference>
<dbReference type="Pfam" id="PF01535">
    <property type="entry name" value="PPR"/>
    <property type="match status" value="1"/>
</dbReference>
<dbReference type="InParanoid" id="D8RK81"/>
<accession>D8RK81</accession>
<proteinExistence type="predicted"/>
<dbReference type="Proteomes" id="UP000001514">
    <property type="component" value="Unassembled WGS sequence"/>
</dbReference>
<evidence type="ECO:0000313" key="3">
    <source>
        <dbReference type="Proteomes" id="UP000001514"/>
    </source>
</evidence>
<dbReference type="PANTHER" id="PTHR45717:SF15">
    <property type="entry name" value="AGL218WP"/>
    <property type="match status" value="1"/>
</dbReference>
<evidence type="ECO:0000256" key="1">
    <source>
        <dbReference type="ARBA" id="ARBA00022737"/>
    </source>
</evidence>
<dbReference type="HOGENOM" id="CLU_455907_0_0_1"/>
<gene>
    <name evidence="2" type="ORF">SELMODRAFT_412151</name>
</gene>
<dbReference type="InterPro" id="IPR011990">
    <property type="entry name" value="TPR-like_helical_dom_sf"/>
</dbReference>
<evidence type="ECO:0000313" key="2">
    <source>
        <dbReference type="EMBL" id="EFJ27398.1"/>
    </source>
</evidence>
<dbReference type="KEGG" id="smo:SELMODRAFT_412151"/>
<dbReference type="PANTHER" id="PTHR45717">
    <property type="entry name" value="OS12G0527900 PROTEIN"/>
    <property type="match status" value="1"/>
</dbReference>
<dbReference type="EMBL" id="GL377582">
    <property type="protein sequence ID" value="EFJ27398.1"/>
    <property type="molecule type" value="Genomic_DNA"/>
</dbReference>
<name>D8RK81_SELML</name>
<reference evidence="2 3" key="1">
    <citation type="journal article" date="2011" name="Science">
        <title>The Selaginella genome identifies genetic changes associated with the evolution of vascular plants.</title>
        <authorList>
            <person name="Banks J.A."/>
            <person name="Nishiyama T."/>
            <person name="Hasebe M."/>
            <person name="Bowman J.L."/>
            <person name="Gribskov M."/>
            <person name="dePamphilis C."/>
            <person name="Albert V.A."/>
            <person name="Aono N."/>
            <person name="Aoyama T."/>
            <person name="Ambrose B.A."/>
            <person name="Ashton N.W."/>
            <person name="Axtell M.J."/>
            <person name="Barker E."/>
            <person name="Barker M.S."/>
            <person name="Bennetzen J.L."/>
            <person name="Bonawitz N.D."/>
            <person name="Chapple C."/>
            <person name="Cheng C."/>
            <person name="Correa L.G."/>
            <person name="Dacre M."/>
            <person name="DeBarry J."/>
            <person name="Dreyer I."/>
            <person name="Elias M."/>
            <person name="Engstrom E.M."/>
            <person name="Estelle M."/>
            <person name="Feng L."/>
            <person name="Finet C."/>
            <person name="Floyd S.K."/>
            <person name="Frommer W.B."/>
            <person name="Fujita T."/>
            <person name="Gramzow L."/>
            <person name="Gutensohn M."/>
            <person name="Harholt J."/>
            <person name="Hattori M."/>
            <person name="Heyl A."/>
            <person name="Hirai T."/>
            <person name="Hiwatashi Y."/>
            <person name="Ishikawa M."/>
            <person name="Iwata M."/>
            <person name="Karol K.G."/>
            <person name="Koehler B."/>
            <person name="Kolukisaoglu U."/>
            <person name="Kubo M."/>
            <person name="Kurata T."/>
            <person name="Lalonde S."/>
            <person name="Li K."/>
            <person name="Li Y."/>
            <person name="Litt A."/>
            <person name="Lyons E."/>
            <person name="Manning G."/>
            <person name="Maruyama T."/>
            <person name="Michael T.P."/>
            <person name="Mikami K."/>
            <person name="Miyazaki S."/>
            <person name="Morinaga S."/>
            <person name="Murata T."/>
            <person name="Mueller-Roeber B."/>
            <person name="Nelson D.R."/>
            <person name="Obara M."/>
            <person name="Oguri Y."/>
            <person name="Olmstead R.G."/>
            <person name="Onodera N."/>
            <person name="Petersen B.L."/>
            <person name="Pils B."/>
            <person name="Prigge M."/>
            <person name="Rensing S.A."/>
            <person name="Riano-Pachon D.M."/>
            <person name="Roberts A.W."/>
            <person name="Sato Y."/>
            <person name="Scheller H.V."/>
            <person name="Schulz B."/>
            <person name="Schulz C."/>
            <person name="Shakirov E.V."/>
            <person name="Shibagaki N."/>
            <person name="Shinohara N."/>
            <person name="Shippen D.E."/>
            <person name="Soerensen I."/>
            <person name="Sotooka R."/>
            <person name="Sugimoto N."/>
            <person name="Sugita M."/>
            <person name="Sumikawa N."/>
            <person name="Tanurdzic M."/>
            <person name="Theissen G."/>
            <person name="Ulvskov P."/>
            <person name="Wakazuki S."/>
            <person name="Weng J.K."/>
            <person name="Willats W.W."/>
            <person name="Wipf D."/>
            <person name="Wolf P.G."/>
            <person name="Yang L."/>
            <person name="Zimmer A.D."/>
            <person name="Zhu Q."/>
            <person name="Mitros T."/>
            <person name="Hellsten U."/>
            <person name="Loque D."/>
            <person name="Otillar R."/>
            <person name="Salamov A."/>
            <person name="Schmutz J."/>
            <person name="Shapiro H."/>
            <person name="Lindquist E."/>
            <person name="Lucas S."/>
            <person name="Rokhsar D."/>
            <person name="Grigoriev I.V."/>
        </authorList>
    </citation>
    <scope>NUCLEOTIDE SEQUENCE [LARGE SCALE GENOMIC DNA]</scope>
</reference>
<keyword evidence="3" id="KW-1185">Reference proteome</keyword>
<protein>
    <recommendedName>
        <fullName evidence="4">Pentacotripeptide-repeat region of PRORP domain-containing protein</fullName>
    </recommendedName>
</protein>
<evidence type="ECO:0008006" key="4">
    <source>
        <dbReference type="Google" id="ProtNLM"/>
    </source>
</evidence>
<dbReference type="InterPro" id="IPR002885">
    <property type="entry name" value="PPR_rpt"/>
</dbReference>
<sequence length="599" mass="68178">MARAATKRAFDAGLEAAITAYKSSVKRGEYGQGPFAVASGIRENVYKEIRSREEDPWRLSYNKSTSQVFLYGDPSRAHERASRWFDAKIGAYAIENGLEDELAQSGAATVDLPGVIKEPDFSLLLARDHHCPALVAEVACHNESMAALRRSLHDWTCPGFAAMALGSRAEKVFQELLELPESQAQSIRCYGRCLCEGRVDGRGGEIPQGQGDRFWCYEPLVAGYLLKGDAKNVKKRPTKLEYKSVMGLLAALALRRDVDEAEKVMGHYSSLFGEAPVYNQLLKVYIAAGKTPKELKERMLERLLSLWPATLSISTCKSQQYFRSQSSRCYFAGSNDALEPRTVSEALTVQDEREFKGEEPNENAEQEKVVSLCRILNAKADTSEVGKNWIDNGNVMSRDVAAGWILHCRHNVQALKFMNVVREERLVEMTSKLYMQEISQLCLQLEPSKGEALFRSMPESLRTEEHDKLRDTYYRFKQKGLKPVLFMYWQCRERKRKMVDRMWTLLKSEQVVAPDLNSYISAIKSFGLFGDLEKAYEVLEEVLQKFERIPQNPYIWIVEICVRLKMMDQAEKLMEKHIGKSCFLPYNFLVSGYVETSQI</sequence>
<dbReference type="GO" id="GO:0005739">
    <property type="term" value="C:mitochondrion"/>
    <property type="evidence" value="ECO:0000318"/>
    <property type="project" value="GO_Central"/>
</dbReference>
<dbReference type="Gene3D" id="1.25.40.10">
    <property type="entry name" value="Tetratricopeptide repeat domain"/>
    <property type="match status" value="1"/>
</dbReference>
<dbReference type="Gramene" id="EFJ27398">
    <property type="protein sequence ID" value="EFJ27398"/>
    <property type="gene ID" value="SELMODRAFT_412151"/>
</dbReference>
<dbReference type="AlphaFoldDB" id="D8RK81"/>
<keyword evidence="1" id="KW-0677">Repeat</keyword>